<feature type="domain" description="SsuA/THI5-like" evidence="2">
    <location>
        <begin position="41"/>
        <end position="254"/>
    </location>
</feature>
<protein>
    <submittedName>
        <fullName evidence="3">NitT/TauT family transport system substrate-binding protein</fullName>
    </submittedName>
</protein>
<accession>A0A1H2V6S7</accession>
<evidence type="ECO:0000313" key="3">
    <source>
        <dbReference type="EMBL" id="SDW64026.1"/>
    </source>
</evidence>
<proteinExistence type="predicted"/>
<dbReference type="OrthoDB" id="286202at2"/>
<dbReference type="GO" id="GO:0009228">
    <property type="term" value="P:thiamine biosynthetic process"/>
    <property type="evidence" value="ECO:0007669"/>
    <property type="project" value="InterPro"/>
</dbReference>
<dbReference type="EMBL" id="FNNU01000002">
    <property type="protein sequence ID" value="SDW64026.1"/>
    <property type="molecule type" value="Genomic_DNA"/>
</dbReference>
<dbReference type="STRING" id="1007099.SAMN05216287_1148"/>
<dbReference type="PANTHER" id="PTHR31528:SF15">
    <property type="entry name" value="RIBOFLAVIN-BINDING PROTEIN RIBY"/>
    <property type="match status" value="1"/>
</dbReference>
<dbReference type="RefSeq" id="WP_090225418.1">
    <property type="nucleotide sequence ID" value="NZ_FNNU01000002.1"/>
</dbReference>
<reference evidence="4" key="1">
    <citation type="submission" date="2016-10" db="EMBL/GenBank/DDBJ databases">
        <authorList>
            <person name="Varghese N."/>
            <person name="Submissions S."/>
        </authorList>
    </citation>
    <scope>NUCLEOTIDE SEQUENCE [LARGE SCALE GENOMIC DNA]</scope>
    <source>
        <strain evidence="4">NRRL B-59562</strain>
    </source>
</reference>
<keyword evidence="4" id="KW-1185">Reference proteome</keyword>
<dbReference type="Proteomes" id="UP000243778">
    <property type="component" value="Unassembled WGS sequence"/>
</dbReference>
<organism evidence="3 4">
    <name type="scientific">Pseudomonas kuykendallii</name>
    <dbReference type="NCBI Taxonomy" id="1007099"/>
    <lineage>
        <taxon>Bacteria</taxon>
        <taxon>Pseudomonadati</taxon>
        <taxon>Pseudomonadota</taxon>
        <taxon>Gammaproteobacteria</taxon>
        <taxon>Pseudomonadales</taxon>
        <taxon>Pseudomonadaceae</taxon>
        <taxon>Pseudomonas</taxon>
    </lineage>
</organism>
<dbReference type="SUPFAM" id="SSF53850">
    <property type="entry name" value="Periplasmic binding protein-like II"/>
    <property type="match status" value="1"/>
</dbReference>
<dbReference type="InterPro" id="IPR015168">
    <property type="entry name" value="SsuA/THI5"/>
</dbReference>
<dbReference type="AlphaFoldDB" id="A0A1H2V6S7"/>
<feature type="signal peptide" evidence="1">
    <location>
        <begin position="1"/>
        <end position="24"/>
    </location>
</feature>
<dbReference type="Gene3D" id="3.40.190.10">
    <property type="entry name" value="Periplasmic binding protein-like II"/>
    <property type="match status" value="2"/>
</dbReference>
<dbReference type="Pfam" id="PF09084">
    <property type="entry name" value="NMT1"/>
    <property type="match status" value="1"/>
</dbReference>
<feature type="chain" id="PRO_5017464085" evidence="1">
    <location>
        <begin position="25"/>
        <end position="329"/>
    </location>
</feature>
<dbReference type="PANTHER" id="PTHR31528">
    <property type="entry name" value="4-AMINO-5-HYDROXYMETHYL-2-METHYLPYRIMIDINE PHOSPHATE SYNTHASE THI11-RELATED"/>
    <property type="match status" value="1"/>
</dbReference>
<evidence type="ECO:0000313" key="4">
    <source>
        <dbReference type="Proteomes" id="UP000243778"/>
    </source>
</evidence>
<name>A0A1H2V6S7_9PSED</name>
<keyword evidence="1" id="KW-0732">Signal</keyword>
<gene>
    <name evidence="3" type="ORF">SAMN05216287_1148</name>
</gene>
<sequence>MTLSPLKAALLAAGLFAFAGTSQAADKVRWLNDWLPAGDKAAIYLGVQKGLFAAEGLEVEIGSARGGSDVVTKLATASADFGSASLPALLQARAQGEVPVVALAPIYTRQPDAVFTTEDSGIASIKDLVGKQVATPTFSASNVTWPLVLSNNGIAADAIPLLKVDPGAMTAMLATGKVQATLNWVTVAPGFEKALAETGKKLRVLPWSDYGFDGYGLSLMGSKRFVDAHPDVAERFVRAYQKAEDMAVADPAAAAAALKAMVPEIDEAQAEAQYRASLPLIDNPVSEKLGKKTFDSTLLNTTWEWVAKSQNLPLDTLDPASAIDGRFSK</sequence>
<evidence type="ECO:0000259" key="2">
    <source>
        <dbReference type="Pfam" id="PF09084"/>
    </source>
</evidence>
<dbReference type="InterPro" id="IPR027939">
    <property type="entry name" value="NMT1/THI5"/>
</dbReference>
<evidence type="ECO:0000256" key="1">
    <source>
        <dbReference type="SAM" id="SignalP"/>
    </source>
</evidence>